<keyword evidence="10" id="KW-1185">Reference proteome</keyword>
<dbReference type="AlphaFoldDB" id="A0ABD3QW94"/>
<dbReference type="PANTHER" id="PTHR15614">
    <property type="entry name" value="INTRAFLAGELLAR TRANSPORT PROTEIN 81 HOMOLOG"/>
    <property type="match status" value="1"/>
</dbReference>
<comment type="similarity">
    <text evidence="6">Belongs to the IFT81 family.</text>
</comment>
<organism evidence="9 10">
    <name type="scientific">Cyclotella cryptica</name>
    <dbReference type="NCBI Taxonomy" id="29204"/>
    <lineage>
        <taxon>Eukaryota</taxon>
        <taxon>Sar</taxon>
        <taxon>Stramenopiles</taxon>
        <taxon>Ochrophyta</taxon>
        <taxon>Bacillariophyta</taxon>
        <taxon>Coscinodiscophyceae</taxon>
        <taxon>Thalassiosirophycidae</taxon>
        <taxon>Stephanodiscales</taxon>
        <taxon>Stephanodiscaceae</taxon>
        <taxon>Cyclotella</taxon>
    </lineage>
</organism>
<keyword evidence="4" id="KW-0969">Cilium</keyword>
<dbReference type="GO" id="GO:0005929">
    <property type="term" value="C:cilium"/>
    <property type="evidence" value="ECO:0007669"/>
    <property type="project" value="UniProtKB-SubCell"/>
</dbReference>
<feature type="coiled-coil region" evidence="7">
    <location>
        <begin position="392"/>
        <end position="422"/>
    </location>
</feature>
<evidence type="ECO:0000256" key="5">
    <source>
        <dbReference type="ARBA" id="ARBA00023273"/>
    </source>
</evidence>
<name>A0ABD3QW94_9STRA</name>
<dbReference type="InterPro" id="IPR029600">
    <property type="entry name" value="IFT81"/>
</dbReference>
<dbReference type="PANTHER" id="PTHR15614:SF2">
    <property type="entry name" value="INTRAFLAGELLAR TRANSPORT PROTEIN 81 HOMOLOG"/>
    <property type="match status" value="1"/>
</dbReference>
<protein>
    <recommendedName>
        <fullName evidence="8">IFT81 calponin homology domain-containing protein</fullName>
    </recommendedName>
</protein>
<keyword evidence="2" id="KW-0970">Cilium biogenesis/degradation</keyword>
<evidence type="ECO:0000256" key="6">
    <source>
        <dbReference type="ARBA" id="ARBA00043983"/>
    </source>
</evidence>
<keyword evidence="3 7" id="KW-0175">Coiled coil</keyword>
<sequence>MEDLQFIVQRLNAPPFNITVRAVDFEQKTPDELLKVISDVVASLDPPKDQGMEELIHFLCQLLRSEESEQVIEWSKGLLNGEHTIRILHWLLSNFEHLQTRCYLAKFLMPLDVPQEYLHPANSKLAQMAEAYRELQAEFVEVHKEYERFKSSCRSASSLTHDTKQLELEKRQLLDRLELENNQVKGNIKFEQLLKETSKMRQGQDDEIRLGEQRVKQYQRMNSAKQRLAQVRHLCDIVRCSSIDSTLDQILEKLEEGLNNSIHYLDTIYSRRSKLELKLLQVTKIFESSQDARELEEMESELEETLEHKLSELHHQNFHYKQHLEKLQTFQQHVNAATAKLREKQEELKTKELEKVIAESLVNRLRASVTETSKSNEFEQFLAEFRRQTVLYENAKQEIAAMQETNQELMQTEQSLKRQHHDLDASQKLREEKADAVGFRDVHSQLEQTCKDTVALNDLKSQTLDEISKVIQKIVFALERRRKELEPKVLPNINFPPYFKPQVHELKKERVQFHDFQENFNKQKVRYEELTNQLKSDNEDLESECARLQEQWMEKERKYHLLCASHEIICASLETSDMHSLLETEVAEQEELVNDLQKQRRHMKEKEKYDAKQKVMFLDLLKLLELKAKTLDGTESFLGDGVTNDDTIPIVSFY</sequence>
<dbReference type="Proteomes" id="UP001516023">
    <property type="component" value="Unassembled WGS sequence"/>
</dbReference>
<evidence type="ECO:0000256" key="1">
    <source>
        <dbReference type="ARBA" id="ARBA00004138"/>
    </source>
</evidence>
<comment type="caution">
    <text evidence="9">The sequence shown here is derived from an EMBL/GenBank/DDBJ whole genome shotgun (WGS) entry which is preliminary data.</text>
</comment>
<dbReference type="GO" id="GO:0030030">
    <property type="term" value="P:cell projection organization"/>
    <property type="evidence" value="ECO:0007669"/>
    <property type="project" value="UniProtKB-KW"/>
</dbReference>
<keyword evidence="5" id="KW-0966">Cell projection</keyword>
<proteinExistence type="inferred from homology"/>
<evidence type="ECO:0000256" key="4">
    <source>
        <dbReference type="ARBA" id="ARBA00023069"/>
    </source>
</evidence>
<evidence type="ECO:0000259" key="8">
    <source>
        <dbReference type="Pfam" id="PF18383"/>
    </source>
</evidence>
<evidence type="ECO:0000313" key="9">
    <source>
        <dbReference type="EMBL" id="KAL3804714.1"/>
    </source>
</evidence>
<dbReference type="EMBL" id="JABMIG020000006">
    <property type="protein sequence ID" value="KAL3804714.1"/>
    <property type="molecule type" value="Genomic_DNA"/>
</dbReference>
<accession>A0ABD3QW94</accession>
<evidence type="ECO:0000256" key="3">
    <source>
        <dbReference type="ARBA" id="ARBA00023054"/>
    </source>
</evidence>
<dbReference type="InterPro" id="IPR043016">
    <property type="entry name" value="IFT81_N_sf"/>
</dbReference>
<feature type="coiled-coil region" evidence="7">
    <location>
        <begin position="125"/>
        <end position="194"/>
    </location>
</feature>
<gene>
    <name evidence="9" type="ORF">HJC23_008529</name>
</gene>
<dbReference type="InterPro" id="IPR041146">
    <property type="entry name" value="IFT81_CH"/>
</dbReference>
<evidence type="ECO:0000256" key="7">
    <source>
        <dbReference type="SAM" id="Coils"/>
    </source>
</evidence>
<dbReference type="Pfam" id="PF18383">
    <property type="entry name" value="IFT81_CH"/>
    <property type="match status" value="1"/>
</dbReference>
<feature type="coiled-coil region" evidence="7">
    <location>
        <begin position="520"/>
        <end position="606"/>
    </location>
</feature>
<evidence type="ECO:0000256" key="2">
    <source>
        <dbReference type="ARBA" id="ARBA00022794"/>
    </source>
</evidence>
<evidence type="ECO:0000313" key="10">
    <source>
        <dbReference type="Proteomes" id="UP001516023"/>
    </source>
</evidence>
<feature type="domain" description="IFT81 calponin homology" evidence="8">
    <location>
        <begin position="2"/>
        <end position="112"/>
    </location>
</feature>
<reference evidence="9 10" key="1">
    <citation type="journal article" date="2020" name="G3 (Bethesda)">
        <title>Improved Reference Genome for Cyclotella cryptica CCMP332, a Model for Cell Wall Morphogenesis, Salinity Adaptation, and Lipid Production in Diatoms (Bacillariophyta).</title>
        <authorList>
            <person name="Roberts W.R."/>
            <person name="Downey K.M."/>
            <person name="Ruck E.C."/>
            <person name="Traller J.C."/>
            <person name="Alverson A.J."/>
        </authorList>
    </citation>
    <scope>NUCLEOTIDE SEQUENCE [LARGE SCALE GENOMIC DNA]</scope>
    <source>
        <strain evidence="9 10">CCMP332</strain>
    </source>
</reference>
<dbReference type="Gene3D" id="1.10.418.70">
    <property type="entry name" value="Intraflagellar transport protein 81, N-terminal domain"/>
    <property type="match status" value="1"/>
</dbReference>
<feature type="coiled-coil region" evidence="7">
    <location>
        <begin position="288"/>
        <end position="361"/>
    </location>
</feature>
<comment type="subcellular location">
    <subcellularLocation>
        <location evidence="1">Cell projection</location>
        <location evidence="1">Cilium</location>
    </subcellularLocation>
</comment>